<gene>
    <name evidence="3" type="ORF">SAMN06296052_11827</name>
</gene>
<protein>
    <submittedName>
        <fullName evidence="3">SH3 domain-containing protein</fullName>
    </submittedName>
</protein>
<dbReference type="Gene3D" id="2.70.70.10">
    <property type="entry name" value="Glucose Permease (Domain IIA)"/>
    <property type="match status" value="1"/>
</dbReference>
<keyword evidence="4" id="KW-1185">Reference proteome</keyword>
<evidence type="ECO:0000259" key="1">
    <source>
        <dbReference type="Pfam" id="PF01551"/>
    </source>
</evidence>
<dbReference type="PANTHER" id="PTHR21666">
    <property type="entry name" value="PEPTIDASE-RELATED"/>
    <property type="match status" value="1"/>
</dbReference>
<sequence>MSYMNKRNNSNFAWLWFGLVLLLANCGGKQTLRGVFTKNQTPYERYVSRLKDAKLTETALGQDWIQAGQQALQDSITVALPFKETGYFAADEPKALGYRVNAKRGERITVNLDMKTREQAQVFLDIFEASASPTDPPKHVASADTTATSLSYEVEEDQQHLVRVQPELLRGGQYTVTIQAEPTLAFPVQGKTSRNIASVWGDERDGGARRHEGIDVFAKRGTPVVASAAGVVSRVSETPRGGKVVWLADVKHRQSLYYAHLDSQLVAPGQRVQVGDTLGLVGNTGNAITTAPHLHFGVYRFGLGATNPYPYVHLTDKPVPGVKIDTSLAGNWIRVASKAGNVRFQPSTKSNVYQTLPQHTPLLVVGGTADWYRVALPDGMEAYIASSVVEPATKPVTYEKLPVATELLDEAHPLAAAKMSLTAGSSIAVLGRYQDFDLVQSESGETGWIKDNGSEAGR</sequence>
<feature type="domain" description="SH3b" evidence="2">
    <location>
        <begin position="339"/>
        <end position="389"/>
    </location>
</feature>
<dbReference type="InterPro" id="IPR011055">
    <property type="entry name" value="Dup_hybrid_motif"/>
</dbReference>
<dbReference type="EMBL" id="FZOQ01000018">
    <property type="protein sequence ID" value="SNS95109.1"/>
    <property type="molecule type" value="Genomic_DNA"/>
</dbReference>
<dbReference type="SUPFAM" id="SSF51261">
    <property type="entry name" value="Duplicated hybrid motif"/>
    <property type="match status" value="1"/>
</dbReference>
<dbReference type="InterPro" id="IPR003646">
    <property type="entry name" value="SH3-like_bac-type"/>
</dbReference>
<evidence type="ECO:0000313" key="4">
    <source>
        <dbReference type="Proteomes" id="UP000198432"/>
    </source>
</evidence>
<dbReference type="CDD" id="cd12797">
    <property type="entry name" value="M23_peptidase"/>
    <property type="match status" value="1"/>
</dbReference>
<dbReference type="Gene3D" id="2.30.30.40">
    <property type="entry name" value="SH3 Domains"/>
    <property type="match status" value="1"/>
</dbReference>
<evidence type="ECO:0000313" key="3">
    <source>
        <dbReference type="EMBL" id="SNS95109.1"/>
    </source>
</evidence>
<evidence type="ECO:0000259" key="2">
    <source>
        <dbReference type="Pfam" id="PF08239"/>
    </source>
</evidence>
<dbReference type="Pfam" id="PF08239">
    <property type="entry name" value="SH3_3"/>
    <property type="match status" value="1"/>
</dbReference>
<accession>A0A239INI0</accession>
<name>A0A239INI0_9BACT</name>
<dbReference type="InterPro" id="IPR050570">
    <property type="entry name" value="Cell_wall_metabolism_enzyme"/>
</dbReference>
<dbReference type="GO" id="GO:0004222">
    <property type="term" value="F:metalloendopeptidase activity"/>
    <property type="evidence" value="ECO:0007669"/>
    <property type="project" value="TreeGrafter"/>
</dbReference>
<reference evidence="4" key="1">
    <citation type="submission" date="2017-06" db="EMBL/GenBank/DDBJ databases">
        <authorList>
            <person name="Varghese N."/>
            <person name="Submissions S."/>
        </authorList>
    </citation>
    <scope>NUCLEOTIDE SEQUENCE [LARGE SCALE GENOMIC DNA]</scope>
    <source>
        <strain evidence="4">NKM1</strain>
    </source>
</reference>
<dbReference type="PANTHER" id="PTHR21666:SF268">
    <property type="entry name" value="PEPTIDASE M23 DOMAIN-CONTAINING PROTEIN"/>
    <property type="match status" value="1"/>
</dbReference>
<dbReference type="Proteomes" id="UP000198432">
    <property type="component" value="Unassembled WGS sequence"/>
</dbReference>
<dbReference type="AlphaFoldDB" id="A0A239INI0"/>
<organism evidence="3 4">
    <name type="scientific">Pontibacter ummariensis</name>
    <dbReference type="NCBI Taxonomy" id="1610492"/>
    <lineage>
        <taxon>Bacteria</taxon>
        <taxon>Pseudomonadati</taxon>
        <taxon>Bacteroidota</taxon>
        <taxon>Cytophagia</taxon>
        <taxon>Cytophagales</taxon>
        <taxon>Hymenobacteraceae</taxon>
        <taxon>Pontibacter</taxon>
    </lineage>
</organism>
<proteinExistence type="predicted"/>
<dbReference type="Pfam" id="PF01551">
    <property type="entry name" value="Peptidase_M23"/>
    <property type="match status" value="1"/>
</dbReference>
<dbReference type="InterPro" id="IPR016047">
    <property type="entry name" value="M23ase_b-sheet_dom"/>
</dbReference>
<feature type="domain" description="M23ase beta-sheet core" evidence="1">
    <location>
        <begin position="210"/>
        <end position="301"/>
    </location>
</feature>
<dbReference type="Gene3D" id="2.60.120.380">
    <property type="match status" value="1"/>
</dbReference>